<keyword evidence="7" id="KW-0411">Iron-sulfur</keyword>
<gene>
    <name evidence="10" type="ORF">UX45_C0005G0004</name>
</gene>
<evidence type="ECO:0000256" key="6">
    <source>
        <dbReference type="ARBA" id="ARBA00023004"/>
    </source>
</evidence>
<keyword evidence="6" id="KW-0408">Iron</keyword>
<evidence type="ECO:0000256" key="8">
    <source>
        <dbReference type="ARBA" id="ARBA00050776"/>
    </source>
</evidence>
<dbReference type="SUPFAM" id="SSF53383">
    <property type="entry name" value="PLP-dependent transferases"/>
    <property type="match status" value="1"/>
</dbReference>
<dbReference type="PANTHER" id="PTHR11601:SF34">
    <property type="entry name" value="CYSTEINE DESULFURASE"/>
    <property type="match status" value="1"/>
</dbReference>
<accession>A0A0G1PMG5</accession>
<evidence type="ECO:0000256" key="1">
    <source>
        <dbReference type="ARBA" id="ARBA00001933"/>
    </source>
</evidence>
<dbReference type="InterPro" id="IPR015421">
    <property type="entry name" value="PyrdxlP-dep_Trfase_major"/>
</dbReference>
<dbReference type="GO" id="GO:0051536">
    <property type="term" value="F:iron-sulfur cluster binding"/>
    <property type="evidence" value="ECO:0007669"/>
    <property type="project" value="UniProtKB-KW"/>
</dbReference>
<protein>
    <submittedName>
        <fullName evidence="10">Cysteine desulfurase</fullName>
    </submittedName>
</protein>
<comment type="similarity">
    <text evidence="2">Belongs to the class-V pyridoxal-phosphate-dependent aminotransferase family. NifS/IscS subfamily.</text>
</comment>
<dbReference type="PANTHER" id="PTHR11601">
    <property type="entry name" value="CYSTEINE DESULFURYLASE FAMILY MEMBER"/>
    <property type="match status" value="1"/>
</dbReference>
<dbReference type="InterPro" id="IPR015422">
    <property type="entry name" value="PyrdxlP-dep_Trfase_small"/>
</dbReference>
<keyword evidence="4" id="KW-0479">Metal-binding</keyword>
<evidence type="ECO:0000259" key="9">
    <source>
        <dbReference type="Pfam" id="PF00266"/>
    </source>
</evidence>
<organism evidence="10 11">
    <name type="scientific">Candidatus Uhrbacteria bacterium GW2011_GWF2_46_218</name>
    <dbReference type="NCBI Taxonomy" id="1619001"/>
    <lineage>
        <taxon>Bacteria</taxon>
        <taxon>Candidatus Uhriibacteriota</taxon>
    </lineage>
</organism>
<name>A0A0G1PMG5_9BACT</name>
<keyword evidence="5" id="KW-0663">Pyridoxal phosphate</keyword>
<evidence type="ECO:0000256" key="4">
    <source>
        <dbReference type="ARBA" id="ARBA00022723"/>
    </source>
</evidence>
<reference evidence="10 11" key="1">
    <citation type="journal article" date="2015" name="Nature">
        <title>rRNA introns, odd ribosomes, and small enigmatic genomes across a large radiation of phyla.</title>
        <authorList>
            <person name="Brown C.T."/>
            <person name="Hug L.A."/>
            <person name="Thomas B.C."/>
            <person name="Sharon I."/>
            <person name="Castelle C.J."/>
            <person name="Singh A."/>
            <person name="Wilkins M.J."/>
            <person name="Williams K.H."/>
            <person name="Banfield J.F."/>
        </authorList>
    </citation>
    <scope>NUCLEOTIDE SEQUENCE [LARGE SCALE GENOMIC DNA]</scope>
</reference>
<dbReference type="Gene3D" id="3.90.1150.10">
    <property type="entry name" value="Aspartate Aminotransferase, domain 1"/>
    <property type="match status" value="1"/>
</dbReference>
<dbReference type="Pfam" id="PF00266">
    <property type="entry name" value="Aminotran_5"/>
    <property type="match status" value="1"/>
</dbReference>
<evidence type="ECO:0000256" key="3">
    <source>
        <dbReference type="ARBA" id="ARBA00022679"/>
    </source>
</evidence>
<sequence length="417" mass="45854">MNCPCEKLKLLMRQVRQTWFGTPQKSTRFIYLDHAAATHLDPQVRAVMEPYMQEEFGNPSSLYGQGVRAGQAVENSRKSVAKILGALPEEILFTSGGTESDNLALLGYARAHAKGGKHIITTAIEHHAVLGATKQLEKEGFEVAYLVPDTQGLITAQQVKQALRPDTILISIMYANNEIGTIEPISEIGNMVQKYRQETGKTFPVFHTDACQATGYLDLQAEKLHVDLLTLNGSKMYGPKGIGILYRRRGIKLQSLQFGGSQEHNIRPGTENVPVIVGLAKALEIAESLRAKECERLCTLRDFFIREILTSVSHTHLNGHPTTRLPNNINISFAAAEGEAMLLYLDHEGIAVSTGSACTSQSLDPSHVLMAIGSTHEEAHSSLRFTLGRSTTKKDIEDVLDILPPIIQKLRLLSPLV</sequence>
<dbReference type="GO" id="GO:0031071">
    <property type="term" value="F:cysteine desulfurase activity"/>
    <property type="evidence" value="ECO:0007669"/>
    <property type="project" value="UniProtKB-EC"/>
</dbReference>
<evidence type="ECO:0000313" key="11">
    <source>
        <dbReference type="Proteomes" id="UP000034705"/>
    </source>
</evidence>
<dbReference type="GO" id="GO:0046872">
    <property type="term" value="F:metal ion binding"/>
    <property type="evidence" value="ECO:0007669"/>
    <property type="project" value="UniProtKB-KW"/>
</dbReference>
<evidence type="ECO:0000313" key="10">
    <source>
        <dbReference type="EMBL" id="KKU33994.1"/>
    </source>
</evidence>
<evidence type="ECO:0000256" key="5">
    <source>
        <dbReference type="ARBA" id="ARBA00022898"/>
    </source>
</evidence>
<comment type="caution">
    <text evidence="10">The sequence shown here is derived from an EMBL/GenBank/DDBJ whole genome shotgun (WGS) entry which is preliminary data.</text>
</comment>
<dbReference type="Proteomes" id="UP000034705">
    <property type="component" value="Unassembled WGS sequence"/>
</dbReference>
<comment type="catalytic activity">
    <reaction evidence="8">
        <text>(sulfur carrier)-H + L-cysteine = (sulfur carrier)-SH + L-alanine</text>
        <dbReference type="Rhea" id="RHEA:43892"/>
        <dbReference type="Rhea" id="RHEA-COMP:14737"/>
        <dbReference type="Rhea" id="RHEA-COMP:14739"/>
        <dbReference type="ChEBI" id="CHEBI:29917"/>
        <dbReference type="ChEBI" id="CHEBI:35235"/>
        <dbReference type="ChEBI" id="CHEBI:57972"/>
        <dbReference type="ChEBI" id="CHEBI:64428"/>
        <dbReference type="EC" id="2.8.1.7"/>
    </reaction>
</comment>
<dbReference type="InterPro" id="IPR016454">
    <property type="entry name" value="Cysteine_dSase"/>
</dbReference>
<dbReference type="PIRSF" id="PIRSF005572">
    <property type="entry name" value="NifS"/>
    <property type="match status" value="1"/>
</dbReference>
<comment type="cofactor">
    <cofactor evidence="1">
        <name>pyridoxal 5'-phosphate</name>
        <dbReference type="ChEBI" id="CHEBI:597326"/>
    </cofactor>
</comment>
<evidence type="ECO:0000256" key="2">
    <source>
        <dbReference type="ARBA" id="ARBA00006490"/>
    </source>
</evidence>
<keyword evidence="3" id="KW-0808">Transferase</keyword>
<dbReference type="AlphaFoldDB" id="A0A0G1PMG5"/>
<dbReference type="Gene3D" id="1.10.260.50">
    <property type="match status" value="1"/>
</dbReference>
<feature type="domain" description="Aminotransferase class V" evidence="9">
    <location>
        <begin position="30"/>
        <end position="398"/>
    </location>
</feature>
<dbReference type="PATRIC" id="fig|1619001.3.peg.314"/>
<dbReference type="EMBL" id="LCMG01000005">
    <property type="protein sequence ID" value="KKU33994.1"/>
    <property type="molecule type" value="Genomic_DNA"/>
</dbReference>
<dbReference type="InterPro" id="IPR015424">
    <property type="entry name" value="PyrdxlP-dep_Trfase"/>
</dbReference>
<evidence type="ECO:0000256" key="7">
    <source>
        <dbReference type="ARBA" id="ARBA00023014"/>
    </source>
</evidence>
<dbReference type="Gene3D" id="3.40.640.10">
    <property type="entry name" value="Type I PLP-dependent aspartate aminotransferase-like (Major domain)"/>
    <property type="match status" value="1"/>
</dbReference>
<proteinExistence type="inferred from homology"/>
<dbReference type="InterPro" id="IPR000192">
    <property type="entry name" value="Aminotrans_V_dom"/>
</dbReference>